<name>A0A8J7VYL4_9GAMM</name>
<dbReference type="AlphaFoldDB" id="A0A8J7VYL4"/>
<organism evidence="1">
    <name type="scientific">Coralloluteibacterium stylophorae</name>
    <dbReference type="NCBI Taxonomy" id="1776034"/>
    <lineage>
        <taxon>Bacteria</taxon>
        <taxon>Pseudomonadati</taxon>
        <taxon>Pseudomonadota</taxon>
        <taxon>Gammaproteobacteria</taxon>
        <taxon>Lysobacterales</taxon>
        <taxon>Lysobacteraceae</taxon>
        <taxon>Coralloluteibacterium</taxon>
    </lineage>
</organism>
<proteinExistence type="predicted"/>
<evidence type="ECO:0000313" key="3">
    <source>
        <dbReference type="Proteomes" id="UP000675747"/>
    </source>
</evidence>
<reference evidence="1" key="2">
    <citation type="submission" date="2021-04" db="EMBL/GenBank/DDBJ databases">
        <authorList>
            <person name="Karlyshev A.V."/>
        </authorList>
    </citation>
    <scope>NUCLEOTIDE SEQUENCE</scope>
    <source>
        <strain evidence="1">LMG 29479</strain>
    </source>
</reference>
<evidence type="ECO:0000313" key="2">
    <source>
        <dbReference type="EMBL" id="MBS7456514.1"/>
    </source>
</evidence>
<evidence type="ECO:0008006" key="4">
    <source>
        <dbReference type="Google" id="ProtNLM"/>
    </source>
</evidence>
<dbReference type="EMBL" id="JAGQFT020000003">
    <property type="protein sequence ID" value="MBS7456514.1"/>
    <property type="molecule type" value="Genomic_DNA"/>
</dbReference>
<dbReference type="EMBL" id="JAGQFT010000226">
    <property type="protein sequence ID" value="MBR0564048.1"/>
    <property type="molecule type" value="Genomic_DNA"/>
</dbReference>
<gene>
    <name evidence="2" type="ORF">KB893_005100</name>
    <name evidence="1" type="ORF">KB893_16295</name>
</gene>
<accession>A0A8J7VYL4</accession>
<dbReference type="RefSeq" id="WP_211927915.1">
    <property type="nucleotide sequence ID" value="NZ_JAGQFT020000003.1"/>
</dbReference>
<protein>
    <recommendedName>
        <fullName evidence="4">Rhs element Vgr protein</fullName>
    </recommendedName>
</protein>
<evidence type="ECO:0000313" key="1">
    <source>
        <dbReference type="EMBL" id="MBR0564048.1"/>
    </source>
</evidence>
<sequence length="217" mass="24362">MDCVDRPHTHTDTSRALTSGERAIVRRMFGGAVDADRVRVFARCYLPFGLQPRGTAMAPDGAIYFHPTRFRGDFADPARPGAQRWFVHEMTHVWQHQLGFPVKWRGAVRLGLSYDYALRDGARLGDFDMEAQGEILADAFVLGVLGRPEFVAQAEHRRDPLHAVRLDALMRDFLRDPGDRRHLPALSRGWQALARVIPALGCAPSGELLRGSRRRPG</sequence>
<reference evidence="2 3" key="1">
    <citation type="journal article" date="2021" name="Microbiol. Resour. Announc.">
        <title>Draft Genome Sequence of Coralloluteibacterium stylophorae LMG 29479T.</title>
        <authorList>
            <person name="Karlyshev A.V."/>
            <person name="Kudryashova E.B."/>
            <person name="Ariskina E.V."/>
            <person name="Conroy A.P."/>
            <person name="Abidueva E.Y."/>
        </authorList>
    </citation>
    <scope>NUCLEOTIDE SEQUENCE [LARGE SCALE GENOMIC DNA]</scope>
    <source>
        <strain evidence="2 3">LMG 29479</strain>
    </source>
</reference>
<keyword evidence="3" id="KW-1185">Reference proteome</keyword>
<comment type="caution">
    <text evidence="1">The sequence shown here is derived from an EMBL/GenBank/DDBJ whole genome shotgun (WGS) entry which is preliminary data.</text>
</comment>
<dbReference type="Proteomes" id="UP000675747">
    <property type="component" value="Unassembled WGS sequence"/>
</dbReference>